<comment type="caution">
    <text evidence="1">The sequence shown here is derived from an EMBL/GenBank/DDBJ whole genome shotgun (WGS) entry which is preliminary data.</text>
</comment>
<sequence length="54" mass="6062">MKNPKLDIIKLNFITAILTSICISCVPIGKVNPKPHINTNLENNQNQSLEELFV</sequence>
<evidence type="ECO:0000313" key="1">
    <source>
        <dbReference type="EMBL" id="MBB6032040.1"/>
    </source>
</evidence>
<dbReference type="EMBL" id="JACHFA010000008">
    <property type="protein sequence ID" value="MBB6032040.1"/>
    <property type="molecule type" value="Genomic_DNA"/>
</dbReference>
<reference evidence="1 2" key="1">
    <citation type="submission" date="2020-08" db="EMBL/GenBank/DDBJ databases">
        <title>Genomic Encyclopedia of Type Strains, Phase IV (KMG-IV): sequencing the most valuable type-strain genomes for metagenomic binning, comparative biology and taxonomic classification.</title>
        <authorList>
            <person name="Goeker M."/>
        </authorList>
    </citation>
    <scope>NUCLEOTIDE SEQUENCE [LARGE SCALE GENOMIC DNA]</scope>
    <source>
        <strain evidence="1 2">DSM 16813</strain>
    </source>
</reference>
<evidence type="ECO:0000313" key="2">
    <source>
        <dbReference type="Proteomes" id="UP000566276"/>
    </source>
</evidence>
<protein>
    <recommendedName>
        <fullName evidence="3">Lipoprotein</fullName>
    </recommendedName>
</protein>
<accession>A0ABR6P7N4</accession>
<gene>
    <name evidence="1" type="ORF">HNR35_001043</name>
</gene>
<organism evidence="1 2">
    <name type="scientific">Borreliella spielmanii</name>
    <dbReference type="NCBI Taxonomy" id="88916"/>
    <lineage>
        <taxon>Bacteria</taxon>
        <taxon>Pseudomonadati</taxon>
        <taxon>Spirochaetota</taxon>
        <taxon>Spirochaetia</taxon>
        <taxon>Spirochaetales</taxon>
        <taxon>Borreliaceae</taxon>
        <taxon>Borreliella</taxon>
    </lineage>
</organism>
<name>A0ABR6P7N4_9SPIR</name>
<keyword evidence="2" id="KW-1185">Reference proteome</keyword>
<dbReference type="Proteomes" id="UP000566276">
    <property type="component" value="Unassembled WGS sequence"/>
</dbReference>
<evidence type="ECO:0008006" key="3">
    <source>
        <dbReference type="Google" id="ProtNLM"/>
    </source>
</evidence>
<dbReference type="NCBIfam" id="NF033729">
    <property type="entry name" value="borfam54_2"/>
    <property type="match status" value="1"/>
</dbReference>
<proteinExistence type="predicted"/>